<gene>
    <name evidence="3" type="ORF">ACFSSA_12375</name>
</gene>
<comment type="caution">
    <text evidence="3">The sequence shown here is derived from an EMBL/GenBank/DDBJ whole genome shotgun (WGS) entry which is preliminary data.</text>
</comment>
<dbReference type="SUPFAM" id="SSF54637">
    <property type="entry name" value="Thioesterase/thiol ester dehydrase-isomerase"/>
    <property type="match status" value="1"/>
</dbReference>
<evidence type="ECO:0000313" key="4">
    <source>
        <dbReference type="Proteomes" id="UP001597375"/>
    </source>
</evidence>
<name>A0ABW5D9S0_9BACT</name>
<proteinExistence type="inferred from homology"/>
<dbReference type="PANTHER" id="PTHR31793">
    <property type="entry name" value="4-HYDROXYBENZOYL-COA THIOESTERASE FAMILY MEMBER"/>
    <property type="match status" value="1"/>
</dbReference>
<dbReference type="EC" id="3.1.2.-" evidence="3"/>
<keyword evidence="4" id="KW-1185">Reference proteome</keyword>
<dbReference type="InterPro" id="IPR050563">
    <property type="entry name" value="4-hydroxybenzoyl-CoA_TE"/>
</dbReference>
<dbReference type="GO" id="GO:0016787">
    <property type="term" value="F:hydrolase activity"/>
    <property type="evidence" value="ECO:0007669"/>
    <property type="project" value="UniProtKB-KW"/>
</dbReference>
<sequence>MENICHRHTRGIVFSDTDASGWVHFTKILSFAENAEHEFLRSSGIDVFDRSAGGWPRVRIACEYERPLTFQEKIEVCLCLEKIGNGSLTWRFWILKQDGKVAAKGEMVTAKVNESGRPERIPEREREILEALK</sequence>
<evidence type="ECO:0000256" key="2">
    <source>
        <dbReference type="ARBA" id="ARBA00022801"/>
    </source>
</evidence>
<organism evidence="3 4">
    <name type="scientific">Luteolibacter algae</name>
    <dbReference type="NCBI Taxonomy" id="454151"/>
    <lineage>
        <taxon>Bacteria</taxon>
        <taxon>Pseudomonadati</taxon>
        <taxon>Verrucomicrobiota</taxon>
        <taxon>Verrucomicrobiia</taxon>
        <taxon>Verrucomicrobiales</taxon>
        <taxon>Verrucomicrobiaceae</taxon>
        <taxon>Luteolibacter</taxon>
    </lineage>
</organism>
<evidence type="ECO:0000256" key="1">
    <source>
        <dbReference type="ARBA" id="ARBA00005953"/>
    </source>
</evidence>
<dbReference type="Pfam" id="PF13279">
    <property type="entry name" value="4HBT_2"/>
    <property type="match status" value="1"/>
</dbReference>
<dbReference type="Gene3D" id="3.10.129.10">
    <property type="entry name" value="Hotdog Thioesterase"/>
    <property type="match status" value="1"/>
</dbReference>
<dbReference type="InterPro" id="IPR029069">
    <property type="entry name" value="HotDog_dom_sf"/>
</dbReference>
<dbReference type="RefSeq" id="WP_386820770.1">
    <property type="nucleotide sequence ID" value="NZ_JBHUIT010000031.1"/>
</dbReference>
<protein>
    <submittedName>
        <fullName evidence="3">Acyl-CoA thioesterase</fullName>
        <ecNumber evidence="3">3.1.2.-</ecNumber>
    </submittedName>
</protein>
<reference evidence="4" key="1">
    <citation type="journal article" date="2019" name="Int. J. Syst. Evol. Microbiol.">
        <title>The Global Catalogue of Microorganisms (GCM) 10K type strain sequencing project: providing services to taxonomists for standard genome sequencing and annotation.</title>
        <authorList>
            <consortium name="The Broad Institute Genomics Platform"/>
            <consortium name="The Broad Institute Genome Sequencing Center for Infectious Disease"/>
            <person name="Wu L."/>
            <person name="Ma J."/>
        </authorList>
    </citation>
    <scope>NUCLEOTIDE SEQUENCE [LARGE SCALE GENOMIC DNA]</scope>
    <source>
        <strain evidence="4">CGMCC 4.7106</strain>
    </source>
</reference>
<dbReference type="EMBL" id="JBHUIT010000031">
    <property type="protein sequence ID" value="MFD2257471.1"/>
    <property type="molecule type" value="Genomic_DNA"/>
</dbReference>
<dbReference type="Proteomes" id="UP001597375">
    <property type="component" value="Unassembled WGS sequence"/>
</dbReference>
<comment type="similarity">
    <text evidence="1">Belongs to the 4-hydroxybenzoyl-CoA thioesterase family.</text>
</comment>
<evidence type="ECO:0000313" key="3">
    <source>
        <dbReference type="EMBL" id="MFD2257471.1"/>
    </source>
</evidence>
<dbReference type="CDD" id="cd00586">
    <property type="entry name" value="4HBT"/>
    <property type="match status" value="1"/>
</dbReference>
<keyword evidence="2 3" id="KW-0378">Hydrolase</keyword>
<dbReference type="PANTHER" id="PTHR31793:SF27">
    <property type="entry name" value="NOVEL THIOESTERASE SUPERFAMILY DOMAIN AND SAPOSIN A-TYPE DOMAIN CONTAINING PROTEIN (0610012H03RIK)"/>
    <property type="match status" value="1"/>
</dbReference>
<accession>A0ABW5D9S0</accession>